<dbReference type="AlphaFoldDB" id="A0A6J4KUL3"/>
<dbReference type="EMBL" id="CADCTW010000085">
    <property type="protein sequence ID" value="CAA9315823.1"/>
    <property type="molecule type" value="Genomic_DNA"/>
</dbReference>
<name>A0A6J4KUL3_9BACT</name>
<evidence type="ECO:0000313" key="1">
    <source>
        <dbReference type="EMBL" id="CAA9315823.1"/>
    </source>
</evidence>
<accession>A0A6J4KUL3</accession>
<organism evidence="1">
    <name type="scientific">uncultured Gemmatimonadota bacterium</name>
    <dbReference type="NCBI Taxonomy" id="203437"/>
    <lineage>
        <taxon>Bacteria</taxon>
        <taxon>Pseudomonadati</taxon>
        <taxon>Gemmatimonadota</taxon>
        <taxon>environmental samples</taxon>
    </lineage>
</organism>
<gene>
    <name evidence="1" type="ORF">AVDCRST_MAG68-1656</name>
</gene>
<protein>
    <submittedName>
        <fullName evidence="1">Uncharacterized protein</fullName>
    </submittedName>
</protein>
<sequence length="70" mass="7986">MCRILSGMMNDCQRGGRRARRRAAGRSQGVAAWSFGSSGEVEQLYDRHPPFVNHRCRAPRGRLRSAHAWF</sequence>
<reference evidence="1" key="1">
    <citation type="submission" date="2020-02" db="EMBL/GenBank/DDBJ databases">
        <authorList>
            <person name="Meier V. D."/>
        </authorList>
    </citation>
    <scope>NUCLEOTIDE SEQUENCE</scope>
    <source>
        <strain evidence="1">AVDCRST_MAG68</strain>
    </source>
</reference>
<proteinExistence type="predicted"/>